<gene>
    <name evidence="1" type="ORF">ACFOYY_34075</name>
</gene>
<dbReference type="EMBL" id="JBHSBC010000043">
    <property type="protein sequence ID" value="MFC3985199.1"/>
    <property type="molecule type" value="Genomic_DNA"/>
</dbReference>
<sequence length="577" mass="63283">MTMVNWEREPGEKVEEFVAALLLLKHPHGNQPTPSKGDRGVDVRVENPDGFDIYQVKRYSRPLTAGQARKIEASWNTFVAQTLPVLPVRSWTLVTPWEPSNPRLDWLAKLTVGHGIRTRWMGGRILDGLAADNPALVQYYFGDGGQHLARLITEVLQGGREVPVGIPAEDLLDAVIARQRGLAAALNEVDPFYRYDVQIRPGRVDQQAWDGDLRTTSPVAWVHYRQLDEDSYLAMRLLPRCAESPRLRPITAAVKLEVPVGSPEQQAIEDWLRYGAPFRDVPGTVTDVTGPPGLLRSTGSGRFTFMVTADSSSDRPDMEVRLLAPDDTVTHTLPLTNVRINNGLDGPGTWLSATDPSEVLEFRFLFNGPGRDRVRMTMSSPVGKTPADVLPAVHLVADLAPATGLVLAVRGGPPLTSVWRPEEPELRASPLVNMARWTVTLLQALLAVQAHALQRVTVPDLEKISPEQIGELIQLARLLRGEEIRTTWTQITLTRGASSQALTDPEFGVLATNQIQVNLAGRQILLNDVQRRVLYHSARPADPHELALAQPGDTVHLVPGSSAEATIAVVPVGDQAG</sequence>
<dbReference type="RefSeq" id="WP_386195246.1">
    <property type="nucleotide sequence ID" value="NZ_JBHSBC010000043.1"/>
</dbReference>
<dbReference type="Proteomes" id="UP001595698">
    <property type="component" value="Unassembled WGS sequence"/>
</dbReference>
<evidence type="ECO:0000313" key="2">
    <source>
        <dbReference type="Proteomes" id="UP001595698"/>
    </source>
</evidence>
<evidence type="ECO:0008006" key="3">
    <source>
        <dbReference type="Google" id="ProtNLM"/>
    </source>
</evidence>
<proteinExistence type="predicted"/>
<organism evidence="1 2">
    <name type="scientific">Streptosporangium jomthongense</name>
    <dbReference type="NCBI Taxonomy" id="1193683"/>
    <lineage>
        <taxon>Bacteria</taxon>
        <taxon>Bacillati</taxon>
        <taxon>Actinomycetota</taxon>
        <taxon>Actinomycetes</taxon>
        <taxon>Streptosporangiales</taxon>
        <taxon>Streptosporangiaceae</taxon>
        <taxon>Streptosporangium</taxon>
    </lineage>
</organism>
<protein>
    <recommendedName>
        <fullName evidence="3">Restriction endonuclease type IV Mrr domain-containing protein</fullName>
    </recommendedName>
</protein>
<keyword evidence="2" id="KW-1185">Reference proteome</keyword>
<evidence type="ECO:0000313" key="1">
    <source>
        <dbReference type="EMBL" id="MFC3985199.1"/>
    </source>
</evidence>
<accession>A0ABV8F938</accession>
<name>A0ABV8F938_9ACTN</name>
<reference evidence="2" key="1">
    <citation type="journal article" date="2019" name="Int. J. Syst. Evol. Microbiol.">
        <title>The Global Catalogue of Microorganisms (GCM) 10K type strain sequencing project: providing services to taxonomists for standard genome sequencing and annotation.</title>
        <authorList>
            <consortium name="The Broad Institute Genomics Platform"/>
            <consortium name="The Broad Institute Genome Sequencing Center for Infectious Disease"/>
            <person name="Wu L."/>
            <person name="Ma J."/>
        </authorList>
    </citation>
    <scope>NUCLEOTIDE SEQUENCE [LARGE SCALE GENOMIC DNA]</scope>
    <source>
        <strain evidence="2">TBRC 7912</strain>
    </source>
</reference>
<comment type="caution">
    <text evidence="1">The sequence shown here is derived from an EMBL/GenBank/DDBJ whole genome shotgun (WGS) entry which is preliminary data.</text>
</comment>